<gene>
    <name evidence="5" type="ORF">BT93_L0290</name>
</gene>
<name>A0A8T0CEP1_CORYI</name>
<dbReference type="EC" id="3.6.1.7" evidence="1"/>
<comment type="catalytic activity">
    <reaction evidence="1">
        <text>an acyl phosphate + H2O = a carboxylate + phosphate + H(+)</text>
        <dbReference type="Rhea" id="RHEA:14965"/>
        <dbReference type="ChEBI" id="CHEBI:15377"/>
        <dbReference type="ChEBI" id="CHEBI:15378"/>
        <dbReference type="ChEBI" id="CHEBI:29067"/>
        <dbReference type="ChEBI" id="CHEBI:43474"/>
        <dbReference type="ChEBI" id="CHEBI:59918"/>
        <dbReference type="EC" id="3.6.1.7"/>
    </reaction>
</comment>
<dbReference type="EMBL" id="MU098835">
    <property type="protein sequence ID" value="KAF7845861.1"/>
    <property type="molecule type" value="Genomic_DNA"/>
</dbReference>
<dbReference type="GO" id="GO:0003998">
    <property type="term" value="F:acylphosphatase activity"/>
    <property type="evidence" value="ECO:0007669"/>
    <property type="project" value="UniProtKB-EC"/>
</dbReference>
<dbReference type="Proteomes" id="UP000806378">
    <property type="component" value="Unassembled WGS sequence"/>
</dbReference>
<proteinExistence type="inferred from homology"/>
<dbReference type="Gene3D" id="3.30.70.100">
    <property type="match status" value="1"/>
</dbReference>
<dbReference type="OrthoDB" id="7961613at2759"/>
<evidence type="ECO:0000256" key="3">
    <source>
        <dbReference type="SAM" id="MobiDB-lite"/>
    </source>
</evidence>
<dbReference type="InterPro" id="IPR020456">
    <property type="entry name" value="Acylphosphatase"/>
</dbReference>
<dbReference type="InterPro" id="IPR036046">
    <property type="entry name" value="Acylphosphatase-like_dom_sf"/>
</dbReference>
<feature type="region of interest" description="Disordered" evidence="3">
    <location>
        <begin position="47"/>
        <end position="75"/>
    </location>
</feature>
<dbReference type="PROSITE" id="PS51160">
    <property type="entry name" value="ACYLPHOSPHATASE_3"/>
    <property type="match status" value="1"/>
</dbReference>
<evidence type="ECO:0000259" key="4">
    <source>
        <dbReference type="PROSITE" id="PS51160"/>
    </source>
</evidence>
<keyword evidence="1" id="KW-0378">Hydrolase</keyword>
<organism evidence="5 6">
    <name type="scientific">Corymbia citriodora subsp. variegata</name>
    <dbReference type="NCBI Taxonomy" id="360336"/>
    <lineage>
        <taxon>Eukaryota</taxon>
        <taxon>Viridiplantae</taxon>
        <taxon>Streptophyta</taxon>
        <taxon>Embryophyta</taxon>
        <taxon>Tracheophyta</taxon>
        <taxon>Spermatophyta</taxon>
        <taxon>Magnoliopsida</taxon>
        <taxon>eudicotyledons</taxon>
        <taxon>Gunneridae</taxon>
        <taxon>Pentapetalae</taxon>
        <taxon>rosids</taxon>
        <taxon>malvids</taxon>
        <taxon>Myrtales</taxon>
        <taxon>Myrtaceae</taxon>
        <taxon>Myrtoideae</taxon>
        <taxon>Eucalypteae</taxon>
        <taxon>Corymbia</taxon>
    </lineage>
</organism>
<reference evidence="5" key="1">
    <citation type="submission" date="2020-05" db="EMBL/GenBank/DDBJ databases">
        <title>WGS assembly of Corymbia citriodora subspecies variegata.</title>
        <authorList>
            <person name="Barry K."/>
            <person name="Hundley H."/>
            <person name="Shu S."/>
            <person name="Jenkins J."/>
            <person name="Grimwood J."/>
            <person name="Baten A."/>
        </authorList>
    </citation>
    <scope>NUCLEOTIDE SEQUENCE</scope>
    <source>
        <strain evidence="5">CV2-018</strain>
    </source>
</reference>
<dbReference type="SUPFAM" id="SSF54975">
    <property type="entry name" value="Acylphosphatase/BLUF domain-like"/>
    <property type="match status" value="1"/>
</dbReference>
<comment type="caution">
    <text evidence="5">The sequence shown here is derived from an EMBL/GenBank/DDBJ whole genome shotgun (WGS) entry which is preliminary data.</text>
</comment>
<feature type="compositionally biased region" description="Basic and acidic residues" evidence="3">
    <location>
        <begin position="59"/>
        <end position="75"/>
    </location>
</feature>
<evidence type="ECO:0000313" key="5">
    <source>
        <dbReference type="EMBL" id="KAF7845861.1"/>
    </source>
</evidence>
<comment type="similarity">
    <text evidence="2">Belongs to the acylphosphatase family.</text>
</comment>
<feature type="domain" description="Acylphosphatase-like" evidence="4">
    <location>
        <begin position="1"/>
        <end position="75"/>
    </location>
</feature>
<dbReference type="AlphaFoldDB" id="A0A8T0CEP1"/>
<dbReference type="PANTHER" id="PTHR47268:SF4">
    <property type="entry name" value="ACYLPHOSPHATASE"/>
    <property type="match status" value="1"/>
</dbReference>
<feature type="active site" evidence="1">
    <location>
        <position position="23"/>
    </location>
</feature>
<dbReference type="InterPro" id="IPR001792">
    <property type="entry name" value="Acylphosphatase-like_dom"/>
</dbReference>
<feature type="active site" evidence="1">
    <location>
        <position position="5"/>
    </location>
</feature>
<dbReference type="Gramene" id="rna-gnl|WGS:JABURB|Cocit.L0290.1">
    <property type="protein sequence ID" value="cds-KAF7845861.1"/>
    <property type="gene ID" value="gene-BT93_L0290"/>
</dbReference>
<keyword evidence="6" id="KW-1185">Reference proteome</keyword>
<evidence type="ECO:0000313" key="6">
    <source>
        <dbReference type="Proteomes" id="UP000806378"/>
    </source>
</evidence>
<dbReference type="PANTHER" id="PTHR47268">
    <property type="entry name" value="ACYLPHOSPHATASE"/>
    <property type="match status" value="1"/>
</dbReference>
<accession>A0A8T0CEP1</accession>
<evidence type="ECO:0000256" key="1">
    <source>
        <dbReference type="PROSITE-ProRule" id="PRU00520"/>
    </source>
</evidence>
<protein>
    <recommendedName>
        <fullName evidence="1">acylphosphatase</fullName>
        <ecNumber evidence="1">3.6.1.7</ecNumber>
    </recommendedName>
</protein>
<evidence type="ECO:0000256" key="2">
    <source>
        <dbReference type="RuleBase" id="RU004168"/>
    </source>
</evidence>
<sequence length="75" mass="7919">MGCHRSFTVKQAQSLGITGKVQNASDGTVTGEAQGDESSLEQFVQHLHKGPSAASVSKVDVKDVQTKDGERGFSQ</sequence>
<dbReference type="Pfam" id="PF00708">
    <property type="entry name" value="Acylphosphatase"/>
    <property type="match status" value="1"/>
</dbReference>